<dbReference type="EMBL" id="BQNB010009382">
    <property type="protein sequence ID" value="GJS62747.1"/>
    <property type="molecule type" value="Genomic_DNA"/>
</dbReference>
<name>A0ABQ4XBT7_9ASTR</name>
<sequence>RVISPLRHVSCHMATIDWRSTTVDQWSGGGSDDGAGTVNRPRGTTQVVTRGKLIIELQVRGTVAGQHGDGIVPTPCGTTQVVTRGILMIRCQVAGTRYCSSEVAEHPIRA</sequence>
<dbReference type="Proteomes" id="UP001151760">
    <property type="component" value="Unassembled WGS sequence"/>
</dbReference>
<accession>A0ABQ4XBT7</accession>
<keyword evidence="2" id="KW-1185">Reference proteome</keyword>
<evidence type="ECO:0000313" key="2">
    <source>
        <dbReference type="Proteomes" id="UP001151760"/>
    </source>
</evidence>
<proteinExistence type="predicted"/>
<evidence type="ECO:0000313" key="1">
    <source>
        <dbReference type="EMBL" id="GJS62747.1"/>
    </source>
</evidence>
<organism evidence="1 2">
    <name type="scientific">Tanacetum coccineum</name>
    <dbReference type="NCBI Taxonomy" id="301880"/>
    <lineage>
        <taxon>Eukaryota</taxon>
        <taxon>Viridiplantae</taxon>
        <taxon>Streptophyta</taxon>
        <taxon>Embryophyta</taxon>
        <taxon>Tracheophyta</taxon>
        <taxon>Spermatophyta</taxon>
        <taxon>Magnoliopsida</taxon>
        <taxon>eudicotyledons</taxon>
        <taxon>Gunneridae</taxon>
        <taxon>Pentapetalae</taxon>
        <taxon>asterids</taxon>
        <taxon>campanulids</taxon>
        <taxon>Asterales</taxon>
        <taxon>Asteraceae</taxon>
        <taxon>Asteroideae</taxon>
        <taxon>Anthemideae</taxon>
        <taxon>Anthemidinae</taxon>
        <taxon>Tanacetum</taxon>
    </lineage>
</organism>
<feature type="non-terminal residue" evidence="1">
    <location>
        <position position="1"/>
    </location>
</feature>
<reference evidence="1" key="1">
    <citation type="journal article" date="2022" name="Int. J. Mol. Sci.">
        <title>Draft Genome of Tanacetum Coccineum: Genomic Comparison of Closely Related Tanacetum-Family Plants.</title>
        <authorList>
            <person name="Yamashiro T."/>
            <person name="Shiraishi A."/>
            <person name="Nakayama K."/>
            <person name="Satake H."/>
        </authorList>
    </citation>
    <scope>NUCLEOTIDE SEQUENCE</scope>
</reference>
<comment type="caution">
    <text evidence="1">The sequence shown here is derived from an EMBL/GenBank/DDBJ whole genome shotgun (WGS) entry which is preliminary data.</text>
</comment>
<gene>
    <name evidence="1" type="ORF">Tco_0677311</name>
</gene>
<protein>
    <submittedName>
        <fullName evidence="1">Uncharacterized protein</fullName>
    </submittedName>
</protein>
<reference evidence="1" key="2">
    <citation type="submission" date="2022-01" db="EMBL/GenBank/DDBJ databases">
        <authorList>
            <person name="Yamashiro T."/>
            <person name="Shiraishi A."/>
            <person name="Satake H."/>
            <person name="Nakayama K."/>
        </authorList>
    </citation>
    <scope>NUCLEOTIDE SEQUENCE</scope>
</reference>